<evidence type="ECO:0000256" key="4">
    <source>
        <dbReference type="ARBA" id="ARBA00022540"/>
    </source>
</evidence>
<organism evidence="8">
    <name type="scientific">Biancaea sappan</name>
    <name type="common">Sappanwood</name>
    <name type="synonym">Caesalpinia sappan</name>
    <dbReference type="NCBI Taxonomy" id="483143"/>
    <lineage>
        <taxon>Eukaryota</taxon>
        <taxon>Viridiplantae</taxon>
        <taxon>Streptophyta</taxon>
        <taxon>Embryophyta</taxon>
        <taxon>Tracheophyta</taxon>
        <taxon>Spermatophyta</taxon>
        <taxon>Magnoliopsida</taxon>
        <taxon>eudicotyledons</taxon>
        <taxon>Gunneridae</taxon>
        <taxon>Pentapetalae</taxon>
        <taxon>rosids</taxon>
        <taxon>fabids</taxon>
        <taxon>Fabales</taxon>
        <taxon>Fabaceae</taxon>
        <taxon>Caesalpinioideae</taxon>
        <taxon>Caesalpinia clade</taxon>
        <taxon>Biancaea</taxon>
    </lineage>
</organism>
<dbReference type="NCBIfam" id="TIGR00008">
    <property type="entry name" value="infA"/>
    <property type="match status" value="1"/>
</dbReference>
<accession>A0A6M8PNA0</accession>
<feature type="domain" description="S1-like" evidence="7">
    <location>
        <begin position="1"/>
        <end position="52"/>
    </location>
</feature>
<dbReference type="PANTHER" id="PTHR33370">
    <property type="entry name" value="TRANSLATION INITIATION FACTOR IF-1, CHLOROPLASTIC"/>
    <property type="match status" value="1"/>
</dbReference>
<dbReference type="Gene3D" id="2.40.50.140">
    <property type="entry name" value="Nucleic acid-binding proteins"/>
    <property type="match status" value="1"/>
</dbReference>
<proteinExistence type="inferred from homology"/>
<dbReference type="RefSeq" id="YP_009868410.1">
    <property type="nucleotide sequence ID" value="NC_049085.1"/>
</dbReference>
<name>A0A6M8PNA0_BIASA</name>
<dbReference type="EMBL" id="MN933929">
    <property type="protein sequence ID" value="QKG62807.1"/>
    <property type="molecule type" value="Genomic_DNA"/>
</dbReference>
<evidence type="ECO:0000259" key="7">
    <source>
        <dbReference type="PROSITE" id="PS50832"/>
    </source>
</evidence>
<evidence type="ECO:0000256" key="5">
    <source>
        <dbReference type="ARBA" id="ARBA00022917"/>
    </source>
</evidence>
<sequence length="58" mass="6885">MFRVRFYNENLIIGYVSGRIRHSFIRILPGDKVKMEVNHFDSSGGRIIYRPRNKNSND</sequence>
<geneLocation type="chloroplast" evidence="8"/>
<evidence type="ECO:0000313" key="8">
    <source>
        <dbReference type="EMBL" id="QKG62807.1"/>
    </source>
</evidence>
<keyword evidence="5 6" id="KW-0648">Protein biosynthesis</keyword>
<dbReference type="PROSITE" id="PS50832">
    <property type="entry name" value="S1_IF1_TYPE"/>
    <property type="match status" value="1"/>
</dbReference>
<dbReference type="InterPro" id="IPR012340">
    <property type="entry name" value="NA-bd_OB-fold"/>
</dbReference>
<dbReference type="Pfam" id="PF01176">
    <property type="entry name" value="eIF-1a"/>
    <property type="match status" value="1"/>
</dbReference>
<dbReference type="GO" id="GO:0043022">
    <property type="term" value="F:ribosome binding"/>
    <property type="evidence" value="ECO:0007669"/>
    <property type="project" value="TreeGrafter"/>
</dbReference>
<dbReference type="InterPro" id="IPR006196">
    <property type="entry name" value="RNA-binding_domain_S1_IF1"/>
</dbReference>
<dbReference type="GO" id="GO:0003723">
    <property type="term" value="F:RNA binding"/>
    <property type="evidence" value="ECO:0007669"/>
    <property type="project" value="InterPro"/>
</dbReference>
<protein>
    <submittedName>
        <fullName evidence="8">Translational initiation factor 1</fullName>
    </submittedName>
</protein>
<evidence type="ECO:0000256" key="3">
    <source>
        <dbReference type="ARBA" id="ARBA00011599"/>
    </source>
</evidence>
<dbReference type="GO" id="GO:0003743">
    <property type="term" value="F:translation initiation factor activity"/>
    <property type="evidence" value="ECO:0007669"/>
    <property type="project" value="UniProtKB-UniRule"/>
</dbReference>
<dbReference type="InterPro" id="IPR004368">
    <property type="entry name" value="TIF_IF1"/>
</dbReference>
<comment type="function">
    <text evidence="1">One of the essential components for the initiation of protein synthesis. Stabilizes the binding of IF-2 and IF-3 on the 30S subunit to which N-formylmethionyl-tRNA(fMet) subsequently binds. Helps modulate mRNA selection, yielding the 30S pre-initiation complex (PIC). Upon addition of the 50S ribosomal subunit IF-1, IF-2 and IF-3 are released leaving the mature 70S translation initiation complex.</text>
</comment>
<reference evidence="8" key="1">
    <citation type="journal article" date="2020" name="Mitochondrial DNA Part B Resour">
        <title>Characterization of the complete chloroplast genome of Caesalpinia sappan L. (Leguminosae).</title>
        <authorList>
            <person name="Wang J."/>
            <person name="Jiang Y."/>
            <person name="Qian J."/>
            <person name="Xu L."/>
            <person name="Duan B."/>
        </authorList>
    </citation>
    <scope>NUCLEOTIDE SEQUENCE</scope>
</reference>
<dbReference type="GeneID" id="55759858"/>
<dbReference type="PANTHER" id="PTHR33370:SF1">
    <property type="entry name" value="TRANSLATION INITIATION FACTOR IF-1, CHLOROPLASTIC"/>
    <property type="match status" value="1"/>
</dbReference>
<keyword evidence="4 6" id="KW-0396">Initiation factor</keyword>
<comment type="subunit">
    <text evidence="3">Component of the 30S ribosomal translation pre-initiation complex which assembles on the 30S ribosome in the order IF-2 and IF-3, IF-1 and N-formylmethionyl-tRNA(fMet); mRNA recruitment can occur at any time during PIC assembly.</text>
</comment>
<evidence type="ECO:0000256" key="2">
    <source>
        <dbReference type="ARBA" id="ARBA00010939"/>
    </source>
</evidence>
<dbReference type="GO" id="GO:0005829">
    <property type="term" value="C:cytosol"/>
    <property type="evidence" value="ECO:0007669"/>
    <property type="project" value="TreeGrafter"/>
</dbReference>
<evidence type="ECO:0000256" key="1">
    <source>
        <dbReference type="ARBA" id="ARBA00003935"/>
    </source>
</evidence>
<gene>
    <name evidence="8" type="primary">infA</name>
</gene>
<dbReference type="SUPFAM" id="SSF50249">
    <property type="entry name" value="Nucleic acid-binding proteins"/>
    <property type="match status" value="1"/>
</dbReference>
<dbReference type="AlphaFoldDB" id="A0A6M8PNA0"/>
<evidence type="ECO:0000256" key="6">
    <source>
        <dbReference type="PROSITE-ProRule" id="PRU00181"/>
    </source>
</evidence>
<keyword evidence="8" id="KW-0934">Plastid</keyword>
<keyword evidence="8" id="KW-0150">Chloroplast</keyword>
<comment type="similarity">
    <text evidence="2">Belongs to the IF-1 family.</text>
</comment>